<dbReference type="AlphaFoldDB" id="Q1QKF2"/>
<dbReference type="Proteomes" id="UP000001953">
    <property type="component" value="Chromosome"/>
</dbReference>
<dbReference type="KEGG" id="nha:Nham_2511"/>
<evidence type="ECO:0008006" key="3">
    <source>
        <dbReference type="Google" id="ProtNLM"/>
    </source>
</evidence>
<reference evidence="1 2" key="1">
    <citation type="submission" date="2006-03" db="EMBL/GenBank/DDBJ databases">
        <title>Complete sequence of chromosome of Nitrobacter hamburgensis X14.</title>
        <authorList>
            <consortium name="US DOE Joint Genome Institute"/>
            <person name="Copeland A."/>
            <person name="Lucas S."/>
            <person name="Lapidus A."/>
            <person name="Barry K."/>
            <person name="Detter J.C."/>
            <person name="Glavina del Rio T."/>
            <person name="Hammon N."/>
            <person name="Israni S."/>
            <person name="Dalin E."/>
            <person name="Tice H."/>
            <person name="Pitluck S."/>
            <person name="Chain P."/>
            <person name="Malfatti S."/>
            <person name="Shin M."/>
            <person name="Vergez L."/>
            <person name="Schmutz J."/>
            <person name="Larimer F."/>
            <person name="Land M."/>
            <person name="Hauser L."/>
            <person name="Kyrpides N."/>
            <person name="Ivanova N."/>
            <person name="Ward B."/>
            <person name="Arp D."/>
            <person name="Klotz M."/>
            <person name="Stein L."/>
            <person name="O'Mullan G."/>
            <person name="Starkenburg S."/>
            <person name="Sayavedra L."/>
            <person name="Poret-Peterson A.T."/>
            <person name="Gentry M.E."/>
            <person name="Bruce D."/>
            <person name="Richardson P."/>
        </authorList>
    </citation>
    <scope>NUCLEOTIDE SEQUENCE [LARGE SCALE GENOMIC DNA]</scope>
    <source>
        <strain evidence="2">DSM 10229 / NCIMB 13809 / X14</strain>
    </source>
</reference>
<dbReference type="STRING" id="323097.Nham_2511"/>
<evidence type="ECO:0000313" key="1">
    <source>
        <dbReference type="EMBL" id="ABE63295.1"/>
    </source>
</evidence>
<organism evidence="1 2">
    <name type="scientific">Nitrobacter hamburgensis (strain DSM 10229 / NCIMB 13809 / X14)</name>
    <dbReference type="NCBI Taxonomy" id="323097"/>
    <lineage>
        <taxon>Bacteria</taxon>
        <taxon>Pseudomonadati</taxon>
        <taxon>Pseudomonadota</taxon>
        <taxon>Alphaproteobacteria</taxon>
        <taxon>Hyphomicrobiales</taxon>
        <taxon>Nitrobacteraceae</taxon>
        <taxon>Nitrobacter</taxon>
    </lineage>
</organism>
<accession>Q1QKF2</accession>
<gene>
    <name evidence="1" type="ordered locus">Nham_2511</name>
</gene>
<name>Q1QKF2_NITHX</name>
<keyword evidence="2" id="KW-1185">Reference proteome</keyword>
<proteinExistence type="predicted"/>
<sequence length="253" mass="28681">MVLTILSSRFHMRQLSLPFDSQESPSCRSRSTPECVYCGSAATTKDHVPPKAFLEKPFPINLRTVPACRSCNEGWSLDEEYMAVVLAQVGHQPHLMRKVEPGGVIDRALSASPRLDEFITNALQIAQDGRVWFQPDLGRITKITTKLAFGLFCLRYGQGTFLRDFSTHWLGGPGEEIPQHLLAAHWMWPGIRRKRRTIVQKGVFSFMFARGWMADDAPLYCMMDFHETIFAAVSCPAPVGRKADKRLRSKPWK</sequence>
<evidence type="ECO:0000313" key="2">
    <source>
        <dbReference type="Proteomes" id="UP000001953"/>
    </source>
</evidence>
<dbReference type="EMBL" id="CP000319">
    <property type="protein sequence ID" value="ABE63295.1"/>
    <property type="molecule type" value="Genomic_DNA"/>
</dbReference>
<protein>
    <recommendedName>
        <fullName evidence="3">HNH endonuclease 5 domain-containing protein</fullName>
    </recommendedName>
</protein>
<dbReference type="HOGENOM" id="CLU_1097674_0_0_5"/>